<dbReference type="Gene3D" id="3.90.550.10">
    <property type="entry name" value="Spore Coat Polysaccharide Biosynthesis Protein SpsA, Chain A"/>
    <property type="match status" value="1"/>
</dbReference>
<keyword evidence="2" id="KW-1185">Reference proteome</keyword>
<evidence type="ECO:0000313" key="1">
    <source>
        <dbReference type="EMBL" id="SFM51637.1"/>
    </source>
</evidence>
<sequence length="493" mass="55873">MALMQISDRIFVSCEAPGAGELAALFSANGVTRVIGHPTFRNENNIGDEIKRDIRAVTKQFPQENVAICVSDGTWTEDSKDDSTLKAAIAGARDALVNLTDSQRKNLLLVAVPYDGYAGNHTPGKGSALKLLYEEVSRTPSVKVLILLDGDLKNDFDPWFRVFREVEQEHAINFPEKSFFITARYARHFVDASLTRFVVGPLTTIMGVYVPGGISGDIVLSQGAVRRECLAEWDDHRRRYGTDIATTFDNIADPDTQIYEVYLGAKLHDVTDESKLAVMPGEVIGAALKQIITYEKERGQVKRVLSGNEPLRRPIVWDSRKTGIPFIDPGYTDVFDVDVKRTVLVERYPEFRKEISKVLLPESFHRVEKSYKILSQFEARDEDPVTFLGIDRDFWIELLYEHIAFLLSTEDVESTKRSMVYLYSAAFCEFCKEKLAVLGAKRLGEVRALQRQLGVPADKAEEFYRREVDAVVDQMAMEFYEGRKRILELMEKR</sequence>
<dbReference type="SUPFAM" id="SSF53448">
    <property type="entry name" value="Nucleotide-diphospho-sugar transferases"/>
    <property type="match status" value="1"/>
</dbReference>
<protein>
    <submittedName>
        <fullName evidence="1">Uncharacterized protein</fullName>
    </submittedName>
</protein>
<dbReference type="STRING" id="39841.SAMN05660836_00620"/>
<gene>
    <name evidence="1" type="ORF">SAMN05660836_00620</name>
</gene>
<dbReference type="AlphaFoldDB" id="A0A1I4RHD9"/>
<evidence type="ECO:0000313" key="2">
    <source>
        <dbReference type="Proteomes" id="UP000199611"/>
    </source>
</evidence>
<accession>A0A1I4RHD9</accession>
<organism evidence="1 2">
    <name type="scientific">Thermodesulforhabdus norvegica</name>
    <dbReference type="NCBI Taxonomy" id="39841"/>
    <lineage>
        <taxon>Bacteria</taxon>
        <taxon>Pseudomonadati</taxon>
        <taxon>Thermodesulfobacteriota</taxon>
        <taxon>Syntrophobacteria</taxon>
        <taxon>Syntrophobacterales</taxon>
        <taxon>Thermodesulforhabdaceae</taxon>
        <taxon>Thermodesulforhabdus</taxon>
    </lineage>
</organism>
<dbReference type="OrthoDB" id="5484553at2"/>
<proteinExistence type="predicted"/>
<reference evidence="1 2" key="1">
    <citation type="submission" date="2016-10" db="EMBL/GenBank/DDBJ databases">
        <authorList>
            <person name="de Groot N.N."/>
        </authorList>
    </citation>
    <scope>NUCLEOTIDE SEQUENCE [LARGE SCALE GENOMIC DNA]</scope>
    <source>
        <strain evidence="1 2">DSM 9990</strain>
    </source>
</reference>
<dbReference type="InterPro" id="IPR029044">
    <property type="entry name" value="Nucleotide-diphossugar_trans"/>
</dbReference>
<dbReference type="Proteomes" id="UP000199611">
    <property type="component" value="Unassembled WGS sequence"/>
</dbReference>
<dbReference type="RefSeq" id="WP_093393383.1">
    <property type="nucleotide sequence ID" value="NZ_FOUU01000001.1"/>
</dbReference>
<dbReference type="EMBL" id="FOUU01000001">
    <property type="protein sequence ID" value="SFM51637.1"/>
    <property type="molecule type" value="Genomic_DNA"/>
</dbReference>
<name>A0A1I4RHD9_9BACT</name>